<dbReference type="EMBL" id="KE524999">
    <property type="protein sequence ID" value="KFB39815.1"/>
    <property type="molecule type" value="Genomic_DNA"/>
</dbReference>
<accession>A0A084VPC1</accession>
<feature type="compositionally biased region" description="Basic and acidic residues" evidence="1">
    <location>
        <begin position="15"/>
        <end position="25"/>
    </location>
</feature>
<feature type="region of interest" description="Disordered" evidence="1">
    <location>
        <begin position="1"/>
        <end position="33"/>
    </location>
</feature>
<sequence length="79" mass="9152">MRKGSAFHNTRATRHKEGLLRERNKNTSSFDSRNVPLSTVLYDCQRRTETGPTIARDPKPHQTRPNRFLASELRSSTRN</sequence>
<reference evidence="2 4" key="1">
    <citation type="journal article" date="2014" name="BMC Genomics">
        <title>Genome sequence of Anopheles sinensis provides insight into genetics basis of mosquito competence for malaria parasites.</title>
        <authorList>
            <person name="Zhou D."/>
            <person name="Zhang D."/>
            <person name="Ding G."/>
            <person name="Shi L."/>
            <person name="Hou Q."/>
            <person name="Ye Y."/>
            <person name="Xu Y."/>
            <person name="Zhou H."/>
            <person name="Xiong C."/>
            <person name="Li S."/>
            <person name="Yu J."/>
            <person name="Hong S."/>
            <person name="Yu X."/>
            <person name="Zou P."/>
            <person name="Chen C."/>
            <person name="Chang X."/>
            <person name="Wang W."/>
            <person name="Lv Y."/>
            <person name="Sun Y."/>
            <person name="Ma L."/>
            <person name="Shen B."/>
            <person name="Zhu C."/>
        </authorList>
    </citation>
    <scope>NUCLEOTIDE SEQUENCE [LARGE SCALE GENOMIC DNA]</scope>
</reference>
<dbReference type="GO" id="GO:0008168">
    <property type="term" value="F:methyltransferase activity"/>
    <property type="evidence" value="ECO:0007669"/>
    <property type="project" value="UniProtKB-KW"/>
</dbReference>
<keyword evidence="2" id="KW-0808">Transferase</keyword>
<proteinExistence type="predicted"/>
<evidence type="ECO:0000256" key="1">
    <source>
        <dbReference type="SAM" id="MobiDB-lite"/>
    </source>
</evidence>
<dbReference type="EnsemblMetazoa" id="ASIC007184-RA">
    <property type="protein sequence ID" value="ASIC007184-PA"/>
    <property type="gene ID" value="ASIC007184"/>
</dbReference>
<organism evidence="2">
    <name type="scientific">Anopheles sinensis</name>
    <name type="common">Mosquito</name>
    <dbReference type="NCBI Taxonomy" id="74873"/>
    <lineage>
        <taxon>Eukaryota</taxon>
        <taxon>Metazoa</taxon>
        <taxon>Ecdysozoa</taxon>
        <taxon>Arthropoda</taxon>
        <taxon>Hexapoda</taxon>
        <taxon>Insecta</taxon>
        <taxon>Pterygota</taxon>
        <taxon>Neoptera</taxon>
        <taxon>Endopterygota</taxon>
        <taxon>Diptera</taxon>
        <taxon>Nematocera</taxon>
        <taxon>Culicoidea</taxon>
        <taxon>Culicidae</taxon>
        <taxon>Anophelinae</taxon>
        <taxon>Anopheles</taxon>
    </lineage>
</organism>
<dbReference type="AlphaFoldDB" id="A0A084VPC1"/>
<protein>
    <submittedName>
        <fullName evidence="2 3">Histone-lysine N-methyltransferase SETD2-like protein</fullName>
    </submittedName>
</protein>
<evidence type="ECO:0000313" key="2">
    <source>
        <dbReference type="EMBL" id="KFB39815.1"/>
    </source>
</evidence>
<reference evidence="3" key="2">
    <citation type="submission" date="2020-05" db="UniProtKB">
        <authorList>
            <consortium name="EnsemblMetazoa"/>
        </authorList>
    </citation>
    <scope>IDENTIFICATION</scope>
</reference>
<evidence type="ECO:0000313" key="4">
    <source>
        <dbReference type="Proteomes" id="UP000030765"/>
    </source>
</evidence>
<name>A0A084VPC1_ANOSI</name>
<feature type="region of interest" description="Disordered" evidence="1">
    <location>
        <begin position="47"/>
        <end position="79"/>
    </location>
</feature>
<evidence type="ECO:0000313" key="3">
    <source>
        <dbReference type="EnsemblMetazoa" id="ASIC007184-PA"/>
    </source>
</evidence>
<dbReference type="VEuPathDB" id="VectorBase:ASIC007184"/>
<keyword evidence="4" id="KW-1185">Reference proteome</keyword>
<keyword evidence="2" id="KW-0489">Methyltransferase</keyword>
<gene>
    <name evidence="2" type="ORF">ZHAS_00007184</name>
</gene>
<dbReference type="GO" id="GO:0032259">
    <property type="term" value="P:methylation"/>
    <property type="evidence" value="ECO:0007669"/>
    <property type="project" value="UniProtKB-KW"/>
</dbReference>
<dbReference type="EMBL" id="ATLV01014996">
    <property type="status" value="NOT_ANNOTATED_CDS"/>
    <property type="molecule type" value="Genomic_DNA"/>
</dbReference>
<dbReference type="Proteomes" id="UP000030765">
    <property type="component" value="Unassembled WGS sequence"/>
</dbReference>